<dbReference type="AlphaFoldDB" id="A0A846ZMZ6"/>
<evidence type="ECO:0000313" key="4">
    <source>
        <dbReference type="Proteomes" id="UP000541636"/>
    </source>
</evidence>
<dbReference type="InterPro" id="IPR036779">
    <property type="entry name" value="LysM_dom_sf"/>
</dbReference>
<dbReference type="SMART" id="SM00257">
    <property type="entry name" value="LysM"/>
    <property type="match status" value="1"/>
</dbReference>
<comment type="similarity">
    <text evidence="1">Belongs to the transglycosylase Slt family.</text>
</comment>
<dbReference type="PROSITE" id="PS51782">
    <property type="entry name" value="LYSM"/>
    <property type="match status" value="1"/>
</dbReference>
<dbReference type="PANTHER" id="PTHR37423:SF2">
    <property type="entry name" value="MEMBRANE-BOUND LYTIC MUREIN TRANSGLYCOSYLASE C"/>
    <property type="match status" value="1"/>
</dbReference>
<evidence type="ECO:0000259" key="2">
    <source>
        <dbReference type="PROSITE" id="PS51782"/>
    </source>
</evidence>
<dbReference type="InterPro" id="IPR008258">
    <property type="entry name" value="Transglycosylase_SLT_dom_1"/>
</dbReference>
<dbReference type="Pfam" id="PF01476">
    <property type="entry name" value="LysM"/>
    <property type="match status" value="1"/>
</dbReference>
<organism evidence="3 4">
    <name type="scientific">Oleiagrimonas citrea</name>
    <dbReference type="NCBI Taxonomy" id="1665687"/>
    <lineage>
        <taxon>Bacteria</taxon>
        <taxon>Pseudomonadati</taxon>
        <taxon>Pseudomonadota</taxon>
        <taxon>Gammaproteobacteria</taxon>
        <taxon>Lysobacterales</taxon>
        <taxon>Rhodanobacteraceae</taxon>
        <taxon>Oleiagrimonas</taxon>
    </lineage>
</organism>
<dbReference type="PROSITE" id="PS51257">
    <property type="entry name" value="PROKAR_LIPOPROTEIN"/>
    <property type="match status" value="1"/>
</dbReference>
<comment type="caution">
    <text evidence="3">The sequence shown here is derived from an EMBL/GenBank/DDBJ whole genome shotgun (WGS) entry which is preliminary data.</text>
</comment>
<evidence type="ECO:0000313" key="3">
    <source>
        <dbReference type="EMBL" id="NKZ38833.1"/>
    </source>
</evidence>
<reference evidence="3 4" key="1">
    <citation type="journal article" date="2017" name="Int. J. Syst. Evol. Microbiol.">
        <title>Oleiagrimonas citrea sp. nov., a marine bacterium isolated from tidal flat sediment and emended description of the genus Oleiagrimonas Fang et al. 2015 and Oleiagrimonas soli.</title>
        <authorList>
            <person name="Yang S.H."/>
            <person name="Seo H.S."/>
            <person name="Seong C.N."/>
            <person name="Kwon K.K."/>
        </authorList>
    </citation>
    <scope>NUCLEOTIDE SEQUENCE [LARGE SCALE GENOMIC DNA]</scope>
    <source>
        <strain evidence="3 4">MEBiC09124</strain>
    </source>
</reference>
<dbReference type="EMBL" id="JAAZQD010000003">
    <property type="protein sequence ID" value="NKZ38833.1"/>
    <property type="molecule type" value="Genomic_DNA"/>
</dbReference>
<keyword evidence="4" id="KW-1185">Reference proteome</keyword>
<accession>A0A846ZMZ6</accession>
<dbReference type="Proteomes" id="UP000541636">
    <property type="component" value="Unassembled WGS sequence"/>
</dbReference>
<dbReference type="SUPFAM" id="SSF53955">
    <property type="entry name" value="Lysozyme-like"/>
    <property type="match status" value="1"/>
</dbReference>
<sequence length="503" mass="55516">MIRLSRLARFLLPLTVSGITLLSGCAGMSSSTRASGADGAASAPVNEQQVNALYAQLDQASGQYEDALQLARSGDKKQADQTLDETLDQLKDAAAKCGDTPGCDPQRFFSVFDHLLRLKDGSFIAGDEGDTLPDTPDAGVAGDASSPVIQALPRAQQSVTLLRGHKLSDLIAMNGPVKAALEEWLTWLRPQLMNAYVNYEYMRYEMWPAYRKADLPEAILFGILAKESGGKVHAVSRSGAAGPLQFMYSTGRRFGLGTVDGFDQRFDPALSAKANAAYMDEQLKVFNDNLELTLAAYNGGEGRVRRLVDGRDNISFYDPKIYFSLPAETRDYVPMVLAAAWLFLHPHRYHLKFPHLDVRPGHIVLQRPASLSELTVCLGEAGGKQDGWFRVLRNLNPRLNPQKAQPEGARLNAPKVLEKAYAASCTGGHWPELAADLHAASDPTMPAWMRMRHYRVRRGDTLSGIVRRLGCSNLRTVARMNHLHPPHYAIRAGRRLKLPRCRR</sequence>
<dbReference type="InterPro" id="IPR023346">
    <property type="entry name" value="Lysozyme-like_dom_sf"/>
</dbReference>
<dbReference type="Pfam" id="PF01464">
    <property type="entry name" value="SLT"/>
    <property type="match status" value="1"/>
</dbReference>
<name>A0A846ZMZ6_9GAMM</name>
<feature type="domain" description="LysM" evidence="2">
    <location>
        <begin position="452"/>
        <end position="498"/>
    </location>
</feature>
<dbReference type="CDD" id="cd00118">
    <property type="entry name" value="LysM"/>
    <property type="match status" value="1"/>
</dbReference>
<dbReference type="Gene3D" id="1.10.530.10">
    <property type="match status" value="1"/>
</dbReference>
<evidence type="ECO:0000256" key="1">
    <source>
        <dbReference type="ARBA" id="ARBA00007734"/>
    </source>
</evidence>
<proteinExistence type="inferred from homology"/>
<gene>
    <name evidence="3" type="ORF">HF690_07650</name>
</gene>
<protein>
    <submittedName>
        <fullName evidence="3">Transglycosylase SLT domain-containing protein</fullName>
    </submittedName>
</protein>
<dbReference type="Gene3D" id="3.10.350.10">
    <property type="entry name" value="LysM domain"/>
    <property type="match status" value="1"/>
</dbReference>
<dbReference type="PANTHER" id="PTHR37423">
    <property type="entry name" value="SOLUBLE LYTIC MUREIN TRANSGLYCOSYLASE-RELATED"/>
    <property type="match status" value="1"/>
</dbReference>
<dbReference type="InterPro" id="IPR018392">
    <property type="entry name" value="LysM"/>
</dbReference>